<dbReference type="GO" id="GO:0009055">
    <property type="term" value="F:electron transfer activity"/>
    <property type="evidence" value="ECO:0007669"/>
    <property type="project" value="InterPro"/>
</dbReference>
<dbReference type="AlphaFoldDB" id="A0A1J5RQG6"/>
<protein>
    <recommendedName>
        <fullName evidence="2">Cytochrome c domain-containing protein</fullName>
    </recommendedName>
</protein>
<evidence type="ECO:0000313" key="1">
    <source>
        <dbReference type="EMBL" id="OIQ97858.1"/>
    </source>
</evidence>
<dbReference type="Gene3D" id="1.10.760.10">
    <property type="entry name" value="Cytochrome c-like domain"/>
    <property type="match status" value="1"/>
</dbReference>
<accession>A0A1J5RQG6</accession>
<dbReference type="InterPro" id="IPR036909">
    <property type="entry name" value="Cyt_c-like_dom_sf"/>
</dbReference>
<evidence type="ECO:0008006" key="2">
    <source>
        <dbReference type="Google" id="ProtNLM"/>
    </source>
</evidence>
<reference evidence="1" key="1">
    <citation type="submission" date="2016-10" db="EMBL/GenBank/DDBJ databases">
        <title>Sequence of Gallionella enrichment culture.</title>
        <authorList>
            <person name="Poehlein A."/>
            <person name="Muehling M."/>
            <person name="Daniel R."/>
        </authorList>
    </citation>
    <scope>NUCLEOTIDE SEQUENCE</scope>
</reference>
<dbReference type="GO" id="GO:0020037">
    <property type="term" value="F:heme binding"/>
    <property type="evidence" value="ECO:0007669"/>
    <property type="project" value="InterPro"/>
</dbReference>
<name>A0A1J5RQG6_9ZZZZ</name>
<organism evidence="1">
    <name type="scientific">mine drainage metagenome</name>
    <dbReference type="NCBI Taxonomy" id="410659"/>
    <lineage>
        <taxon>unclassified sequences</taxon>
        <taxon>metagenomes</taxon>
        <taxon>ecological metagenomes</taxon>
    </lineage>
</organism>
<proteinExistence type="predicted"/>
<sequence length="178" mass="18068">MKPSVIRAALAAAIIGVGTARGIALAQAFNPASAPSPGYGPGYGGMGPGMMQVGSMGPGMMQPYQQPERPPTASSAGNGASHLVEYIQAQRLSCLQCHSVSGGGYAPPFAFIAQREAGRPGVESLLAGRIAGVIWQHAAGTCRPGPGRADCRDDPGAGAFSTRSRGRVALSVLHSVQQ</sequence>
<comment type="caution">
    <text evidence="1">The sequence shown here is derived from an EMBL/GenBank/DDBJ whole genome shotgun (WGS) entry which is preliminary data.</text>
</comment>
<dbReference type="EMBL" id="MLJW01000127">
    <property type="protein sequence ID" value="OIQ97858.1"/>
    <property type="molecule type" value="Genomic_DNA"/>
</dbReference>
<gene>
    <name evidence="1" type="ORF">GALL_201830</name>
</gene>